<dbReference type="Gene3D" id="3.40.50.10810">
    <property type="entry name" value="Tandem AAA-ATPase domain"/>
    <property type="match status" value="1"/>
</dbReference>
<dbReference type="Pfam" id="PF00271">
    <property type="entry name" value="Helicase_C"/>
    <property type="match status" value="1"/>
</dbReference>
<dbReference type="SUPFAM" id="SSF48452">
    <property type="entry name" value="TPR-like"/>
    <property type="match status" value="1"/>
</dbReference>
<feature type="compositionally biased region" description="Acidic residues" evidence="2">
    <location>
        <begin position="1302"/>
        <end position="1332"/>
    </location>
</feature>
<dbReference type="SMART" id="SM00487">
    <property type="entry name" value="DEXDc"/>
    <property type="match status" value="1"/>
</dbReference>
<feature type="compositionally biased region" description="Polar residues" evidence="2">
    <location>
        <begin position="316"/>
        <end position="336"/>
    </location>
</feature>
<feature type="compositionally biased region" description="Low complexity" evidence="2">
    <location>
        <begin position="218"/>
        <end position="229"/>
    </location>
</feature>
<dbReference type="InterPro" id="IPR001650">
    <property type="entry name" value="Helicase_C-like"/>
</dbReference>
<dbReference type="GeneID" id="111136595"/>
<feature type="region of interest" description="Disordered" evidence="2">
    <location>
        <begin position="1262"/>
        <end position="1337"/>
    </location>
</feature>
<dbReference type="SMART" id="SM00028">
    <property type="entry name" value="TPR"/>
    <property type="match status" value="5"/>
</dbReference>
<organism evidence="5 6">
    <name type="scientific">Crassostrea virginica</name>
    <name type="common">Eastern oyster</name>
    <dbReference type="NCBI Taxonomy" id="6565"/>
    <lineage>
        <taxon>Eukaryota</taxon>
        <taxon>Metazoa</taxon>
        <taxon>Spiralia</taxon>
        <taxon>Lophotrochozoa</taxon>
        <taxon>Mollusca</taxon>
        <taxon>Bivalvia</taxon>
        <taxon>Autobranchia</taxon>
        <taxon>Pteriomorphia</taxon>
        <taxon>Ostreida</taxon>
        <taxon>Ostreoidea</taxon>
        <taxon>Ostreidae</taxon>
        <taxon>Crassostrea</taxon>
    </lineage>
</organism>
<feature type="region of interest" description="Disordered" evidence="2">
    <location>
        <begin position="513"/>
        <end position="550"/>
    </location>
</feature>
<dbReference type="InterPro" id="IPR000330">
    <property type="entry name" value="SNF2_N"/>
</dbReference>
<evidence type="ECO:0000259" key="4">
    <source>
        <dbReference type="PROSITE" id="PS51194"/>
    </source>
</evidence>
<feature type="compositionally biased region" description="Basic and acidic residues" evidence="2">
    <location>
        <begin position="1469"/>
        <end position="1485"/>
    </location>
</feature>
<keyword evidence="1" id="KW-0378">Hydrolase</keyword>
<protein>
    <submittedName>
        <fullName evidence="6">DNA excision repair protein ERCC-6-like isoform X1</fullName>
    </submittedName>
</protein>
<feature type="compositionally biased region" description="Polar residues" evidence="2">
    <location>
        <begin position="1697"/>
        <end position="1711"/>
    </location>
</feature>
<dbReference type="CDD" id="cd18793">
    <property type="entry name" value="SF2_C_SNF"/>
    <property type="match status" value="1"/>
</dbReference>
<feature type="compositionally biased region" description="Polar residues" evidence="2">
    <location>
        <begin position="513"/>
        <end position="549"/>
    </location>
</feature>
<feature type="compositionally biased region" description="Polar residues" evidence="2">
    <location>
        <begin position="1657"/>
        <end position="1684"/>
    </location>
</feature>
<dbReference type="RefSeq" id="XP_022343267.1">
    <property type="nucleotide sequence ID" value="XM_022487559.1"/>
</dbReference>
<dbReference type="FunFam" id="3.40.50.10810:FF:000042">
    <property type="entry name" value="SNF2 family helicase-like protein"/>
    <property type="match status" value="1"/>
</dbReference>
<dbReference type="InterPro" id="IPR014001">
    <property type="entry name" value="Helicase_ATP-bd"/>
</dbReference>
<proteinExistence type="predicted"/>
<dbReference type="InterPro" id="IPR027417">
    <property type="entry name" value="P-loop_NTPase"/>
</dbReference>
<sequence>MEEDACEGLHNLSISEESTLAQCIQEKYSWLILQSKELVSKGNVQEALKLNQKAYRLCPSEKLQRKIQRMQAYVKENSNEIDHTESTDRSSVKSSRIERSSSSSSNNGGLSSDPSPKSSDPSPHSTGPSSLASPSQQALQSLSEEDQVQYAMLISEARQLVEKKDIPQALHLNRKALKILPSEKLQRKIQRMEMYIQQNNLSEVSQSSDENSDEKMSSLKSGSTTSVSTVDEKSGENSEEADSAKYARLISEAKELTSDGEVKAALDLYKEAAKICPSEKLTRKMERMEEYLRQNECTNENTVVSDSSKTEDNESIESTPLQEQTPASAETENQYSQLVSRAKDLTADGHVKEALSLYRLAADLQPSDKLSRKMERMEEYLRQSGIPIDDEDKKDMECEEPEPVCENEPPTQDKTPLTERAPPQDRIPPVDKAPPQDRIPSVDSTPLASRDRDVTSLSEEDQVQFLTLVSGAKEEMRQGRAAEALRSYKQAAQIYPSDKLQSKIQKLEAFLKESQTSNETSNVNHVNSPKRTPSRRPSGNNQSGSLSMDQQRKYNDLVMKAKTLATNGSIREALECNKKALAICFSEKLNKRIQKMESYLASNDDDEGEEGENGGMVPLGNGFYLFKDLMKNLYAHQKEGVLWMWGLHQKRKGGILGDDMGLGKTIQVISFLSGLFDMEKVHSVLIVMPVSVIGNWEKEFGKWAPGIKVESYHGSKKEKERSLAKIRRKGGVLLTSYGLVVTSWEMMSQQDGRPFRWDYLILDEGHKIKNPTKTTKGVHQIPAAHRILLTGTPIQNNLREMWSLFDFVHQGTLLGTARTFKMEYENPITRARERDATANERRLGMEMAESLKQIISPYFLRRTKAEVANKEEESEGDLNTSASRKTLNYGKDLRMPSMTRKNDFIIWLFLTPDQQRIYGDFLSLDSVKELLMTKKSPLVALTVLKKICDHPRLLSRRACAQLGLDGEHGLNDSALESEEGHQCAANQIKNMPDNVLIQESGKLIVIMDLLDQMKREGHRCLVFSQSRKMLDIIYQLINNRGHKVMRLDGTVTQLSERDKRIATFQEDLSYSVFLLTTQVGGVGLTLTAADRVIIYDPSWNPATDAQAVDRVFRIGQDKNVVIYRLITCGTVEEKIYRRQIFKDSITRQTTGNTKNPYRYFTKQELKELFTLDNPRISKTQQQLEEMHSQQRKTDSSLDAHIAFLYSLDIFGISDHDLMFTQEKCDFEDEGEAEVDPGTDYIQHRVQKAKELLQMESDLTQDFEQRSGKYPRNVPSEESGSQKPFSRPWGDWNLQGTVHSQEEGEEDVKDVQEVDIDAEGNSEEEEEDEEDDVQEVKRELETSHIDLVTPEPTPVKASAVVDLTASATKPTARIKLEPESPMSVIKREAEDQEEIQMEDVSPVPNLEKAEESEEEVQAIERIENLSIQASPTSTSKTNQSVTENEDLQSSSHEEVMQIGQQEELSDETENYDHSITEKSGSDKMEESIMVSEDEENKENVPLSQIIATAKRSSDSFKLNRSVDGQPRSPLAPIILSPVVTDSPAKKKPRRSVSQSPWLKHSPAKKDVKVVREEEVFISPDRFRPLMGTTSKGLQEKFKSRSNLNSTILSAFSDSPQSPYSSIRKETFNDSPLEGKRVTSRLQETLVEESPDRLGASAGLQTSFVPNSLDNTPNVSLSAKNISKDSSIAIGETDDESSPQKSLTVSKSDSVVESSILDEEEDEQVDDSDPLDDQSEVDIDSDDNDLPSLSVKKKKVRKAVIISDSESENNDENYEEEVEEAMDSVQKENRKKRKSSESNSLPQSKYAMLSSSDNEQSEDQEDMRSNEGSVDDEESIDIDVDSEDEDFQELPEELQDQYCLATRKAKELYKSCMYEECLVYVLQALEIYPENTALQAFALQVHSKKDQ</sequence>
<keyword evidence="5" id="KW-1185">Reference proteome</keyword>
<dbReference type="PANTHER" id="PTHR45629">
    <property type="entry name" value="SNF2/RAD54 FAMILY MEMBER"/>
    <property type="match status" value="1"/>
</dbReference>
<evidence type="ECO:0000259" key="3">
    <source>
        <dbReference type="PROSITE" id="PS51192"/>
    </source>
</evidence>
<feature type="region of interest" description="Disordered" evidence="2">
    <location>
        <begin position="1512"/>
        <end position="1565"/>
    </location>
</feature>
<dbReference type="InterPro" id="IPR011990">
    <property type="entry name" value="TPR-like_helical_dom_sf"/>
</dbReference>
<dbReference type="InterPro" id="IPR050496">
    <property type="entry name" value="SNF2_RAD54_helicase_repair"/>
</dbReference>
<feature type="compositionally biased region" description="Acidic residues" evidence="2">
    <location>
        <begin position="1763"/>
        <end position="1780"/>
    </location>
</feature>
<feature type="region of interest" description="Disordered" evidence="2">
    <location>
        <begin position="201"/>
        <end position="243"/>
    </location>
</feature>
<dbReference type="GO" id="GO:0005524">
    <property type="term" value="F:ATP binding"/>
    <property type="evidence" value="ECO:0007669"/>
    <property type="project" value="InterPro"/>
</dbReference>
<feature type="compositionally biased region" description="Polar residues" evidence="2">
    <location>
        <begin position="1424"/>
        <end position="1449"/>
    </location>
</feature>
<dbReference type="PROSITE" id="PS51192">
    <property type="entry name" value="HELICASE_ATP_BIND_1"/>
    <property type="match status" value="1"/>
</dbReference>
<dbReference type="PROSITE" id="PS51194">
    <property type="entry name" value="HELICASE_CTER"/>
    <property type="match status" value="1"/>
</dbReference>
<dbReference type="Gene3D" id="3.40.50.300">
    <property type="entry name" value="P-loop containing nucleotide triphosphate hydrolases"/>
    <property type="match status" value="1"/>
</dbReference>
<dbReference type="Pfam" id="PF00176">
    <property type="entry name" value="SNF2-rel_dom"/>
    <property type="match status" value="1"/>
</dbReference>
<feature type="region of interest" description="Disordered" evidence="2">
    <location>
        <begin position="297"/>
        <end position="336"/>
    </location>
</feature>
<feature type="compositionally biased region" description="Acidic residues" evidence="2">
    <location>
        <begin position="1714"/>
        <end position="1743"/>
    </location>
</feature>
<dbReference type="SMART" id="SM00490">
    <property type="entry name" value="HELICc"/>
    <property type="match status" value="1"/>
</dbReference>
<feature type="compositionally biased region" description="Polar residues" evidence="2">
    <location>
        <begin position="1608"/>
        <end position="1619"/>
    </location>
</feature>
<name>A0A8B8ETM4_CRAVI</name>
<feature type="region of interest" description="Disordered" evidence="2">
    <location>
        <begin position="1368"/>
        <end position="1500"/>
    </location>
</feature>
<dbReference type="InterPro" id="IPR038718">
    <property type="entry name" value="SNF2-like_sf"/>
</dbReference>
<evidence type="ECO:0000313" key="6">
    <source>
        <dbReference type="RefSeq" id="XP_022343267.1"/>
    </source>
</evidence>
<feature type="region of interest" description="Disordered" evidence="2">
    <location>
        <begin position="75"/>
        <end position="144"/>
    </location>
</feature>
<dbReference type="GO" id="GO:0016787">
    <property type="term" value="F:hydrolase activity"/>
    <property type="evidence" value="ECO:0007669"/>
    <property type="project" value="UniProtKB-KW"/>
</dbReference>
<evidence type="ECO:0000313" key="5">
    <source>
        <dbReference type="Proteomes" id="UP000694844"/>
    </source>
</evidence>
<feature type="compositionally biased region" description="Acidic residues" evidence="2">
    <location>
        <begin position="1827"/>
        <end position="1847"/>
    </location>
</feature>
<feature type="compositionally biased region" description="Basic and acidic residues" evidence="2">
    <location>
        <begin position="1621"/>
        <end position="1635"/>
    </location>
</feature>
<gene>
    <name evidence="6" type="primary">LOC111136595</name>
</gene>
<dbReference type="KEGG" id="cvn:111136595"/>
<feature type="compositionally biased region" description="Low complexity" evidence="2">
    <location>
        <begin position="100"/>
        <end position="142"/>
    </location>
</feature>
<dbReference type="PANTHER" id="PTHR45629:SF7">
    <property type="entry name" value="DNA EXCISION REPAIR PROTEIN ERCC-6-RELATED"/>
    <property type="match status" value="1"/>
</dbReference>
<dbReference type="CDD" id="cd18001">
    <property type="entry name" value="DEXHc_ERCC6L"/>
    <property type="match status" value="1"/>
</dbReference>
<dbReference type="OrthoDB" id="413460at2759"/>
<accession>A0A8B8ETM4</accession>
<evidence type="ECO:0000256" key="2">
    <source>
        <dbReference type="SAM" id="MobiDB-lite"/>
    </source>
</evidence>
<reference evidence="6" key="1">
    <citation type="submission" date="2025-08" db="UniProtKB">
        <authorList>
            <consortium name="RefSeq"/>
        </authorList>
    </citation>
    <scope>IDENTIFICATION</scope>
    <source>
        <tissue evidence="6">Whole sample</tissue>
    </source>
</reference>
<feature type="domain" description="Helicase C-terminal" evidence="4">
    <location>
        <begin position="1005"/>
        <end position="1157"/>
    </location>
</feature>
<feature type="region of interest" description="Disordered" evidence="2">
    <location>
        <begin position="1608"/>
        <end position="1847"/>
    </location>
</feature>
<feature type="domain" description="Helicase ATP-binding" evidence="3">
    <location>
        <begin position="645"/>
        <end position="811"/>
    </location>
</feature>
<feature type="compositionally biased region" description="Basic and acidic residues" evidence="2">
    <location>
        <begin position="77"/>
        <end position="99"/>
    </location>
</feature>
<dbReference type="SUPFAM" id="SSF52540">
    <property type="entry name" value="P-loop containing nucleoside triphosphate hydrolases"/>
    <property type="match status" value="2"/>
</dbReference>
<feature type="region of interest" description="Disordered" evidence="2">
    <location>
        <begin position="381"/>
        <end position="458"/>
    </location>
</feature>
<dbReference type="InterPro" id="IPR049730">
    <property type="entry name" value="SNF2/RAD54-like_C"/>
</dbReference>
<feature type="compositionally biased region" description="Polar residues" evidence="2">
    <location>
        <begin position="297"/>
        <end position="307"/>
    </location>
</feature>
<evidence type="ECO:0000256" key="1">
    <source>
        <dbReference type="ARBA" id="ARBA00022801"/>
    </source>
</evidence>
<dbReference type="InterPro" id="IPR019734">
    <property type="entry name" value="TPR_rpt"/>
</dbReference>
<dbReference type="GO" id="GO:0015616">
    <property type="term" value="F:DNA translocase activity"/>
    <property type="evidence" value="ECO:0007669"/>
    <property type="project" value="TreeGrafter"/>
</dbReference>
<dbReference type="Proteomes" id="UP000694844">
    <property type="component" value="Chromosome 5"/>
</dbReference>